<dbReference type="STRING" id="530564.Psta_4352"/>
<protein>
    <submittedName>
        <fullName evidence="2">Flagellar basal body-associated protein FliL</fullName>
    </submittedName>
</protein>
<keyword evidence="3" id="KW-1185">Reference proteome</keyword>
<proteinExistence type="predicted"/>
<keyword evidence="2" id="KW-0282">Flagellum</keyword>
<evidence type="ECO:0000256" key="1">
    <source>
        <dbReference type="SAM" id="MobiDB-lite"/>
    </source>
</evidence>
<dbReference type="eggNOG" id="ENOG50335VZ">
    <property type="taxonomic scope" value="Bacteria"/>
</dbReference>
<dbReference type="Proteomes" id="UP000001887">
    <property type="component" value="Chromosome"/>
</dbReference>
<dbReference type="OrthoDB" id="279097at2"/>
<dbReference type="HOGENOM" id="CLU_1601153_0_0_0"/>
<feature type="region of interest" description="Disordered" evidence="1">
    <location>
        <begin position="36"/>
        <end position="57"/>
    </location>
</feature>
<evidence type="ECO:0000313" key="3">
    <source>
        <dbReference type="Proteomes" id="UP000001887"/>
    </source>
</evidence>
<dbReference type="KEGG" id="psl:Psta_4352"/>
<organism evidence="2 3">
    <name type="scientific">Pirellula staleyi (strain ATCC 27377 / DSM 6068 / ICPB 4128)</name>
    <name type="common">Pirella staleyi</name>
    <dbReference type="NCBI Taxonomy" id="530564"/>
    <lineage>
        <taxon>Bacteria</taxon>
        <taxon>Pseudomonadati</taxon>
        <taxon>Planctomycetota</taxon>
        <taxon>Planctomycetia</taxon>
        <taxon>Pirellulales</taxon>
        <taxon>Pirellulaceae</taxon>
        <taxon>Pirellula</taxon>
    </lineage>
</organism>
<evidence type="ECO:0000313" key="2">
    <source>
        <dbReference type="EMBL" id="ADB18999.1"/>
    </source>
</evidence>
<sequence length="166" mass="18035" precursor="true">MKSMLVMIVVCVVILTECAVAYVLIPSPEALEAAATKSSEEAEKAASDASTTTDGTTPTAAEMEVDLGKFNVVVHQPGANLTLRINFHLIGTVPSEKHEEFGKLLTHNQHRLRDQIIYEIRNSAIADLTDPGLGLIKRRILAKSNDLLGAPMLTTVVFSDFSFIEQ</sequence>
<name>D2R537_PIRSD</name>
<dbReference type="AlphaFoldDB" id="D2R537"/>
<reference evidence="2 3" key="1">
    <citation type="journal article" date="2009" name="Stand. Genomic Sci.">
        <title>Complete genome sequence of Pirellula staleyi type strain (ATCC 27377).</title>
        <authorList>
            <person name="Clum A."/>
            <person name="Tindall B.J."/>
            <person name="Sikorski J."/>
            <person name="Ivanova N."/>
            <person name="Mavrommatis K."/>
            <person name="Lucas S."/>
            <person name="Glavina del Rio T."/>
            <person name="Nolan M."/>
            <person name="Chen F."/>
            <person name="Tice H."/>
            <person name="Pitluck S."/>
            <person name="Cheng J.F."/>
            <person name="Chertkov O."/>
            <person name="Brettin T."/>
            <person name="Han C."/>
            <person name="Detter J.C."/>
            <person name="Kuske C."/>
            <person name="Bruce D."/>
            <person name="Goodwin L."/>
            <person name="Ovchinikova G."/>
            <person name="Pati A."/>
            <person name="Mikhailova N."/>
            <person name="Chen A."/>
            <person name="Palaniappan K."/>
            <person name="Land M."/>
            <person name="Hauser L."/>
            <person name="Chang Y.J."/>
            <person name="Jeffries C.D."/>
            <person name="Chain P."/>
            <person name="Rohde M."/>
            <person name="Goker M."/>
            <person name="Bristow J."/>
            <person name="Eisen J.A."/>
            <person name="Markowitz V."/>
            <person name="Hugenholtz P."/>
            <person name="Kyrpides N.C."/>
            <person name="Klenk H.P."/>
            <person name="Lapidus A."/>
        </authorList>
    </citation>
    <scope>NUCLEOTIDE SEQUENCE [LARGE SCALE GENOMIC DNA]</scope>
    <source>
        <strain evidence="3">ATCC 27377 / DSM 6068 / ICPB 4128</strain>
    </source>
</reference>
<keyword evidence="2" id="KW-0969">Cilium</keyword>
<feature type="compositionally biased region" description="Low complexity" evidence="1">
    <location>
        <begin position="47"/>
        <end position="57"/>
    </location>
</feature>
<gene>
    <name evidence="2" type="ordered locus">Psta_4352</name>
</gene>
<dbReference type="EMBL" id="CP001848">
    <property type="protein sequence ID" value="ADB18999.1"/>
    <property type="molecule type" value="Genomic_DNA"/>
</dbReference>
<keyword evidence="2" id="KW-0966">Cell projection</keyword>
<accession>D2R537</accession>